<dbReference type="Proteomes" id="UP000028194">
    <property type="component" value="Chromosome"/>
</dbReference>
<dbReference type="KEGG" id="nev:NTE_00710"/>
<dbReference type="STRING" id="1459636.NTE_00710"/>
<gene>
    <name evidence="1" type="ORF">NTE_00710</name>
</gene>
<evidence type="ECO:0000313" key="1">
    <source>
        <dbReference type="EMBL" id="AIF82790.1"/>
    </source>
</evidence>
<protein>
    <submittedName>
        <fullName evidence="1">Uncharacterized protein</fullName>
    </submittedName>
</protein>
<accession>A0A075MNT2</accession>
<dbReference type="HOGENOM" id="CLU_2985481_0_0_2"/>
<evidence type="ECO:0000313" key="2">
    <source>
        <dbReference type="Proteomes" id="UP000028194"/>
    </source>
</evidence>
<sequence>MVHFITCTSSRPDNLQILITTTIGFAAFKFYEVRMANVYEVRAIPEQLITLKIKSGL</sequence>
<dbReference type="EMBL" id="CP007174">
    <property type="protein sequence ID" value="AIF82790.1"/>
    <property type="molecule type" value="Genomic_DNA"/>
</dbReference>
<name>A0A075MNT2_9ARCH</name>
<reference evidence="1 2" key="1">
    <citation type="journal article" date="2014" name="PLoS ONE">
        <title>Genome Sequence of Candidatus Nitrososphaera evergladensis from Group I.1b Enriched from Everglades Soil Reveals Novel Genomic Features of the Ammonia-Oxidizing Archaea.</title>
        <authorList>
            <person name="Zhalnina K.V."/>
            <person name="Dias R."/>
            <person name="Leonard M.T."/>
            <person name="Dorr de Quadros P."/>
            <person name="Camargo F.A."/>
            <person name="Drew J.C."/>
            <person name="Farmerie W.G."/>
            <person name="Daroub S.H."/>
            <person name="Triplett E.W."/>
        </authorList>
    </citation>
    <scope>NUCLEOTIDE SEQUENCE [LARGE SCALE GENOMIC DNA]</scope>
    <source>
        <strain evidence="1 2">SR1</strain>
    </source>
</reference>
<organism evidence="1 2">
    <name type="scientific">Candidatus Nitrososphaera evergladensis SR1</name>
    <dbReference type="NCBI Taxonomy" id="1459636"/>
    <lineage>
        <taxon>Archaea</taxon>
        <taxon>Nitrososphaerota</taxon>
        <taxon>Nitrososphaeria</taxon>
        <taxon>Nitrososphaerales</taxon>
        <taxon>Nitrososphaeraceae</taxon>
        <taxon>Nitrososphaera</taxon>
    </lineage>
</organism>
<dbReference type="AlphaFoldDB" id="A0A075MNT2"/>
<keyword evidence="2" id="KW-1185">Reference proteome</keyword>
<proteinExistence type="predicted"/>